<dbReference type="InParanoid" id="A0A2H3CJ36"/>
<sequence>MSSPPRSLSCMMTMSENLTWPRLGDVLVIEFLLLDSVDCHDLIVELDGELRSDSILFITSFSRMFTVVCPDNARNGPEKSRKQHDLITGLPAADDFLDSSRAPHAGDNDEFHRMVTDVHELKRLLEAGSLGSDFKGGMVDNIPEGALDVWAERFPLACWSSTPRQHPSRGTVYVCCAIDKGDGSSIRQAETRAKIEKGLLGVDRDAGGTGVFYS</sequence>
<proteinExistence type="predicted"/>
<dbReference type="OrthoDB" id="10601610at2759"/>
<evidence type="ECO:0000313" key="1">
    <source>
        <dbReference type="EMBL" id="PBK79202.1"/>
    </source>
</evidence>
<gene>
    <name evidence="1" type="ORF">ARMGADRAFT_1093363</name>
</gene>
<organism evidence="1 2">
    <name type="scientific">Armillaria gallica</name>
    <name type="common">Bulbous honey fungus</name>
    <name type="synonym">Armillaria bulbosa</name>
    <dbReference type="NCBI Taxonomy" id="47427"/>
    <lineage>
        <taxon>Eukaryota</taxon>
        <taxon>Fungi</taxon>
        <taxon>Dikarya</taxon>
        <taxon>Basidiomycota</taxon>
        <taxon>Agaricomycotina</taxon>
        <taxon>Agaricomycetes</taxon>
        <taxon>Agaricomycetidae</taxon>
        <taxon>Agaricales</taxon>
        <taxon>Marasmiineae</taxon>
        <taxon>Physalacriaceae</taxon>
        <taxon>Armillaria</taxon>
    </lineage>
</organism>
<name>A0A2H3CJ36_ARMGA</name>
<dbReference type="EMBL" id="KZ293800">
    <property type="protein sequence ID" value="PBK79202.1"/>
    <property type="molecule type" value="Genomic_DNA"/>
</dbReference>
<dbReference type="AlphaFoldDB" id="A0A2H3CJ36"/>
<keyword evidence="2" id="KW-1185">Reference proteome</keyword>
<evidence type="ECO:0000313" key="2">
    <source>
        <dbReference type="Proteomes" id="UP000217790"/>
    </source>
</evidence>
<reference evidence="2" key="1">
    <citation type="journal article" date="2017" name="Nat. Ecol. Evol.">
        <title>Genome expansion and lineage-specific genetic innovations in the forest pathogenic fungi Armillaria.</title>
        <authorList>
            <person name="Sipos G."/>
            <person name="Prasanna A.N."/>
            <person name="Walter M.C."/>
            <person name="O'Connor E."/>
            <person name="Balint B."/>
            <person name="Krizsan K."/>
            <person name="Kiss B."/>
            <person name="Hess J."/>
            <person name="Varga T."/>
            <person name="Slot J."/>
            <person name="Riley R."/>
            <person name="Boka B."/>
            <person name="Rigling D."/>
            <person name="Barry K."/>
            <person name="Lee J."/>
            <person name="Mihaltcheva S."/>
            <person name="LaButti K."/>
            <person name="Lipzen A."/>
            <person name="Waldron R."/>
            <person name="Moloney N.M."/>
            <person name="Sperisen C."/>
            <person name="Kredics L."/>
            <person name="Vagvoelgyi C."/>
            <person name="Patrignani A."/>
            <person name="Fitzpatrick D."/>
            <person name="Nagy I."/>
            <person name="Doyle S."/>
            <person name="Anderson J.B."/>
            <person name="Grigoriev I.V."/>
            <person name="Gueldener U."/>
            <person name="Muensterkoetter M."/>
            <person name="Nagy L.G."/>
        </authorList>
    </citation>
    <scope>NUCLEOTIDE SEQUENCE [LARGE SCALE GENOMIC DNA]</scope>
    <source>
        <strain evidence="2">Ar21-2</strain>
    </source>
</reference>
<accession>A0A2H3CJ36</accession>
<dbReference type="Proteomes" id="UP000217790">
    <property type="component" value="Unassembled WGS sequence"/>
</dbReference>
<protein>
    <submittedName>
        <fullName evidence="1">Uncharacterized protein</fullName>
    </submittedName>
</protein>